<dbReference type="EMBL" id="BDUD01000001">
    <property type="protein sequence ID" value="GBG17690.1"/>
    <property type="molecule type" value="Genomic_DNA"/>
</dbReference>
<protein>
    <submittedName>
        <fullName evidence="1">Uncharacterized protein</fullName>
    </submittedName>
</protein>
<gene>
    <name evidence="1" type="ORF">NIES4072_13510</name>
</gene>
<evidence type="ECO:0000313" key="2">
    <source>
        <dbReference type="Proteomes" id="UP000245124"/>
    </source>
</evidence>
<dbReference type="AlphaFoldDB" id="A0A2R5FGH6"/>
<dbReference type="Proteomes" id="UP000245124">
    <property type="component" value="Unassembled WGS sequence"/>
</dbReference>
<accession>A0A2R5FGH6</accession>
<comment type="caution">
    <text evidence="1">The sequence shown here is derived from an EMBL/GenBank/DDBJ whole genome shotgun (WGS) entry which is preliminary data.</text>
</comment>
<keyword evidence="2" id="KW-1185">Reference proteome</keyword>
<name>A0A2R5FGH6_NOSCO</name>
<organism evidence="1 2">
    <name type="scientific">Nostoc commune NIES-4072</name>
    <dbReference type="NCBI Taxonomy" id="2005467"/>
    <lineage>
        <taxon>Bacteria</taxon>
        <taxon>Bacillati</taxon>
        <taxon>Cyanobacteriota</taxon>
        <taxon>Cyanophyceae</taxon>
        <taxon>Nostocales</taxon>
        <taxon>Nostocaceae</taxon>
        <taxon>Nostoc</taxon>
    </lineage>
</organism>
<proteinExistence type="predicted"/>
<dbReference type="OrthoDB" id="448116at2"/>
<evidence type="ECO:0000313" key="1">
    <source>
        <dbReference type="EMBL" id="GBG17690.1"/>
    </source>
</evidence>
<reference evidence="1 2" key="1">
    <citation type="submission" date="2017-06" db="EMBL/GenBank/DDBJ databases">
        <title>Genome sequencing of cyanobaciteial culture collection at National Institute for Environmental Studies (NIES).</title>
        <authorList>
            <person name="Hirose Y."/>
            <person name="Shimura Y."/>
            <person name="Fujisawa T."/>
            <person name="Nakamura Y."/>
            <person name="Kawachi M."/>
        </authorList>
    </citation>
    <scope>NUCLEOTIDE SEQUENCE [LARGE SCALE GENOMIC DNA]</scope>
    <source>
        <strain evidence="1 2">NIES-4072</strain>
    </source>
</reference>
<sequence length="85" mass="9007">MKVSRPVLKTNGVGDNLVEFTSGSTEDVMAKVVVSTARLGTILAMQTLEQRRNIENAIIDGASKYATDNGVEIPASVVLAVGYKP</sequence>
<dbReference type="RefSeq" id="WP_146195785.1">
    <property type="nucleotide sequence ID" value="NZ_BDUD01000001.1"/>
</dbReference>